<evidence type="ECO:0000256" key="7">
    <source>
        <dbReference type="ARBA" id="ARBA00025077"/>
    </source>
</evidence>
<gene>
    <name evidence="9" type="primary">pfdB</name>
    <name evidence="11" type="ORF">IPJ89_05230</name>
</gene>
<keyword evidence="5 9" id="KW-0963">Cytoplasm</keyword>
<dbReference type="Proteomes" id="UP000596004">
    <property type="component" value="Chromosome"/>
</dbReference>
<comment type="subcellular location">
    <subcellularLocation>
        <location evidence="1 9">Cytoplasm</location>
    </subcellularLocation>
</comment>
<proteinExistence type="inferred from homology"/>
<evidence type="ECO:0000256" key="5">
    <source>
        <dbReference type="ARBA" id="ARBA00022490"/>
    </source>
</evidence>
<dbReference type="GO" id="GO:0006457">
    <property type="term" value="P:protein folding"/>
    <property type="evidence" value="ECO:0007669"/>
    <property type="project" value="UniProtKB-UniRule"/>
</dbReference>
<evidence type="ECO:0000256" key="4">
    <source>
        <dbReference type="ARBA" id="ARBA00016304"/>
    </source>
</evidence>
<dbReference type="GO" id="GO:0051082">
    <property type="term" value="F:unfolded protein binding"/>
    <property type="evidence" value="ECO:0007669"/>
    <property type="project" value="UniProtKB-UniRule"/>
</dbReference>
<comment type="function">
    <text evidence="7 9">Molecular chaperone capable of stabilizing a range of proteins. Seems to fulfill an ATP-independent, HSP70-like function in archaeal de novo protein folding.</text>
</comment>
<organism evidence="11">
    <name type="scientific">Candidatus Iainarchaeum sp</name>
    <dbReference type="NCBI Taxonomy" id="3101447"/>
    <lineage>
        <taxon>Archaea</taxon>
        <taxon>Candidatus Iainarchaeota</taxon>
        <taxon>Candidatus Iainarchaeia</taxon>
        <taxon>Candidatus Iainarchaeales</taxon>
        <taxon>Candidatus Iainarchaeaceae</taxon>
        <taxon>Candidatus Iainarchaeum</taxon>
    </lineage>
</organism>
<evidence type="ECO:0000256" key="6">
    <source>
        <dbReference type="ARBA" id="ARBA00023186"/>
    </source>
</evidence>
<dbReference type="InterPro" id="IPR009053">
    <property type="entry name" value="Prefoldin"/>
</dbReference>
<dbReference type="AlphaFoldDB" id="A0A7T9DJR0"/>
<dbReference type="GO" id="GO:0005737">
    <property type="term" value="C:cytoplasm"/>
    <property type="evidence" value="ECO:0007669"/>
    <property type="project" value="UniProtKB-SubCell"/>
</dbReference>
<dbReference type="EMBL" id="CP064981">
    <property type="protein sequence ID" value="QQR92520.1"/>
    <property type="molecule type" value="Genomic_DNA"/>
</dbReference>
<evidence type="ECO:0000256" key="9">
    <source>
        <dbReference type="HAMAP-Rule" id="MF_00307"/>
    </source>
</evidence>
<evidence type="ECO:0000256" key="10">
    <source>
        <dbReference type="SAM" id="MobiDB-lite"/>
    </source>
</evidence>
<keyword evidence="6 9" id="KW-0143">Chaperone</keyword>
<dbReference type="Pfam" id="PF01920">
    <property type="entry name" value="Prefoldin_2"/>
    <property type="match status" value="1"/>
</dbReference>
<feature type="compositionally biased region" description="Polar residues" evidence="10">
    <location>
        <begin position="121"/>
        <end position="130"/>
    </location>
</feature>
<evidence type="ECO:0000256" key="3">
    <source>
        <dbReference type="ARBA" id="ARBA00011716"/>
    </source>
</evidence>
<dbReference type="HAMAP" id="MF_00307">
    <property type="entry name" value="PfdB"/>
    <property type="match status" value="1"/>
</dbReference>
<dbReference type="InterPro" id="IPR002777">
    <property type="entry name" value="PFD_beta-like"/>
</dbReference>
<evidence type="ECO:0000256" key="8">
    <source>
        <dbReference type="ARBA" id="ARBA00033461"/>
    </source>
</evidence>
<comment type="similarity">
    <text evidence="2 9">Belongs to the prefoldin subunit beta family.</text>
</comment>
<reference evidence="11" key="1">
    <citation type="submission" date="2020-11" db="EMBL/GenBank/DDBJ databases">
        <title>Connecting structure to function with the recovery of over 1000 high-quality activated sludge metagenome-assembled genomes encoding full-length rRNA genes using long-read sequencing.</title>
        <authorList>
            <person name="Singleton C.M."/>
            <person name="Petriglieri F."/>
            <person name="Kristensen J.M."/>
            <person name="Kirkegaard R.H."/>
            <person name="Michaelsen T.Y."/>
            <person name="Andersen M.H."/>
            <person name="Karst S.M."/>
            <person name="Dueholm M.S."/>
            <person name="Nielsen P.H."/>
            <person name="Albertsen M."/>
        </authorList>
    </citation>
    <scope>NUCLEOTIDE SEQUENCE</scope>
    <source>
        <strain evidence="11">Fred_18-Q3-R57-64_BAT3C.431</strain>
    </source>
</reference>
<evidence type="ECO:0000313" key="11">
    <source>
        <dbReference type="EMBL" id="QQR92520.1"/>
    </source>
</evidence>
<dbReference type="GO" id="GO:0016272">
    <property type="term" value="C:prefoldin complex"/>
    <property type="evidence" value="ECO:0007669"/>
    <property type="project" value="UniProtKB-UniRule"/>
</dbReference>
<comment type="subunit">
    <text evidence="3 9">Heterohexamer of two alpha and four beta subunits.</text>
</comment>
<sequence>MEHEIQQQIIEFEKQRNLLMSLGQQKQQMQVAVSTSSKALEELDKSKENSVYVAIGNILIQKDKKDVQKELKDQKETAELRLKTVEKQEENTLEKLTALKSKLEAAAEKAQSAAMDKSGDKTTVASTKKQ</sequence>
<evidence type="ECO:0000256" key="2">
    <source>
        <dbReference type="ARBA" id="ARBA00008045"/>
    </source>
</evidence>
<dbReference type="SUPFAM" id="SSF46579">
    <property type="entry name" value="Prefoldin"/>
    <property type="match status" value="1"/>
</dbReference>
<protein>
    <recommendedName>
        <fullName evidence="4 9">Prefoldin subunit beta</fullName>
    </recommendedName>
    <alternativeName>
        <fullName evidence="8 9">GimC subunit beta</fullName>
    </alternativeName>
</protein>
<dbReference type="InterPro" id="IPR012713">
    <property type="entry name" value="PfdB"/>
</dbReference>
<feature type="region of interest" description="Disordered" evidence="10">
    <location>
        <begin position="110"/>
        <end position="130"/>
    </location>
</feature>
<evidence type="ECO:0000256" key="1">
    <source>
        <dbReference type="ARBA" id="ARBA00004496"/>
    </source>
</evidence>
<name>A0A7T9DJR0_9ARCH</name>
<dbReference type="Gene3D" id="1.10.287.370">
    <property type="match status" value="1"/>
</dbReference>
<accession>A0A7T9DJR0</accession>